<gene>
    <name evidence="5" type="ORF">C3L33_21330</name>
</gene>
<accession>A0A6A4KE59</accession>
<keyword evidence="1" id="KW-0547">Nucleotide-binding</keyword>
<evidence type="ECO:0000256" key="2">
    <source>
        <dbReference type="ARBA" id="ARBA00023134"/>
    </source>
</evidence>
<evidence type="ECO:0000259" key="4">
    <source>
        <dbReference type="PROSITE" id="PS50052"/>
    </source>
</evidence>
<dbReference type="SUPFAM" id="SSF52540">
    <property type="entry name" value="P-loop containing nucleoside triphosphate hydrolases"/>
    <property type="match status" value="2"/>
</dbReference>
<dbReference type="Pfam" id="PF01926">
    <property type="entry name" value="MMR_HSR1"/>
    <property type="match status" value="2"/>
</dbReference>
<dbReference type="InterPro" id="IPR005225">
    <property type="entry name" value="Small_GTP-bd"/>
</dbReference>
<sequence>MFWSLGYLLKRIGANGIGKTHPGLVNCNLISFAFQNTGGFCTLSARATQDALLDVCVPGNDGRSDFEEFFPGFEDDAVVEKPKVTSDRKKSFDFTKVDINLLPTVVLIGRPNVGKSALFNRLIRRREALVYNTPTAHVTRDIREGIAKLSDLRFRVLDSAGLEAEASSGSVLRRTAEMTGNVLARSQFALFLIDARDGLQPMDLDVGKWLRKHAPGIKPIVVMNKSESLDDGAGSIAAVAGEAHMLGFGDPIALSAETGLGMTELYEALKPLLEDLMLRVVNEDRVLVGPEAGLTRDSVRAQFQYRDRTIYLVDTAGWLGRTKQDKGPASLSIMQSRKNLMRAHVVALVLDAEEIAKTRRSMKHAEVVIARRAVEEGRGLVVIVNKMDLLKGKLHENVVKAVPEEVQTVLPQHPPGENYCSSTNMKIIAPLALAEDGGGGTSVLVTVIDQQVENVVLAKASQLWEYIWERLLTHIYLLLSGIYGKYFAEQVTGIPVVFVSALEGRGRTHLMRQVMSRHSWKDNATQPKIKYFTQVKARPPTFVAFVSGKAQLSDTDLRFLTNSLKEDFDLGGIPVRIMQRAAVKNSKGSSSSSNGKSFQSAGRVNERMASDKREIHS</sequence>
<organism evidence="5 6">
    <name type="scientific">Rhododendron williamsianum</name>
    <dbReference type="NCBI Taxonomy" id="262921"/>
    <lineage>
        <taxon>Eukaryota</taxon>
        <taxon>Viridiplantae</taxon>
        <taxon>Streptophyta</taxon>
        <taxon>Embryophyta</taxon>
        <taxon>Tracheophyta</taxon>
        <taxon>Spermatophyta</taxon>
        <taxon>Magnoliopsida</taxon>
        <taxon>eudicotyledons</taxon>
        <taxon>Gunneridae</taxon>
        <taxon>Pentapetalae</taxon>
        <taxon>asterids</taxon>
        <taxon>Ericales</taxon>
        <taxon>Ericaceae</taxon>
        <taxon>Ericoideae</taxon>
        <taxon>Rhodoreae</taxon>
        <taxon>Rhododendron</taxon>
    </lineage>
</organism>
<dbReference type="CDD" id="cd01894">
    <property type="entry name" value="EngA1"/>
    <property type="match status" value="1"/>
</dbReference>
<keyword evidence="2" id="KW-0342">GTP-binding</keyword>
<comment type="caution">
    <text evidence="5">The sequence shown here is derived from an EMBL/GenBank/DDBJ whole genome shotgun (WGS) entry which is preliminary data.</text>
</comment>
<evidence type="ECO:0000256" key="1">
    <source>
        <dbReference type="ARBA" id="ARBA00022741"/>
    </source>
</evidence>
<dbReference type="PANTHER" id="PTHR43834">
    <property type="entry name" value="GTPASE DER"/>
    <property type="match status" value="1"/>
</dbReference>
<dbReference type="InterPro" id="IPR027417">
    <property type="entry name" value="P-loop_NTPase"/>
</dbReference>
<proteinExistence type="predicted"/>
<evidence type="ECO:0000256" key="3">
    <source>
        <dbReference type="SAM" id="MobiDB-lite"/>
    </source>
</evidence>
<feature type="compositionally biased region" description="Low complexity" evidence="3">
    <location>
        <begin position="584"/>
        <end position="597"/>
    </location>
</feature>
<dbReference type="PROSITE" id="PS50052">
    <property type="entry name" value="GUANYLATE_KINASE_2"/>
    <property type="match status" value="1"/>
</dbReference>
<dbReference type="PANTHER" id="PTHR43834:SF6">
    <property type="entry name" value="GTPASE DER"/>
    <property type="match status" value="1"/>
</dbReference>
<dbReference type="Gene3D" id="3.30.300.20">
    <property type="match status" value="1"/>
</dbReference>
<dbReference type="InterPro" id="IPR008144">
    <property type="entry name" value="Guanylate_kin-like_dom"/>
</dbReference>
<feature type="non-terminal residue" evidence="5">
    <location>
        <position position="1"/>
    </location>
</feature>
<feature type="compositionally biased region" description="Basic and acidic residues" evidence="3">
    <location>
        <begin position="604"/>
        <end position="617"/>
    </location>
</feature>
<dbReference type="InterPro" id="IPR032859">
    <property type="entry name" value="KH_dom-like"/>
</dbReference>
<dbReference type="OrthoDB" id="8954335at2759"/>
<dbReference type="InterPro" id="IPR006073">
    <property type="entry name" value="GTP-bd"/>
</dbReference>
<reference evidence="5 6" key="1">
    <citation type="journal article" date="2019" name="Genome Biol. Evol.">
        <title>The Rhododendron genome and chromosomal organization provide insight into shared whole-genome duplications across the heath family (Ericaceae).</title>
        <authorList>
            <person name="Soza V.L."/>
            <person name="Lindsley D."/>
            <person name="Waalkes A."/>
            <person name="Ramage E."/>
            <person name="Patwardhan R.P."/>
            <person name="Burton J.N."/>
            <person name="Adey A."/>
            <person name="Kumar A."/>
            <person name="Qiu R."/>
            <person name="Shendure J."/>
            <person name="Hall B."/>
        </authorList>
    </citation>
    <scope>NUCLEOTIDE SEQUENCE [LARGE SCALE GENOMIC DNA]</scope>
    <source>
        <strain evidence="5">RSF 1966-606</strain>
    </source>
</reference>
<dbReference type="Pfam" id="PF14714">
    <property type="entry name" value="KH_dom-like"/>
    <property type="match status" value="1"/>
</dbReference>
<evidence type="ECO:0000313" key="6">
    <source>
        <dbReference type="Proteomes" id="UP000428333"/>
    </source>
</evidence>
<dbReference type="PRINTS" id="PR00326">
    <property type="entry name" value="GTP1OBG"/>
</dbReference>
<feature type="region of interest" description="Disordered" evidence="3">
    <location>
        <begin position="583"/>
        <end position="617"/>
    </location>
</feature>
<dbReference type="AlphaFoldDB" id="A0A6A4KE59"/>
<feature type="domain" description="Guanylate kinase-like" evidence="4">
    <location>
        <begin position="102"/>
        <end position="311"/>
    </location>
</feature>
<name>A0A6A4KE59_9ERIC</name>
<evidence type="ECO:0000313" key="5">
    <source>
        <dbReference type="EMBL" id="KAE9446776.1"/>
    </source>
</evidence>
<dbReference type="EMBL" id="QEFC01003727">
    <property type="protein sequence ID" value="KAE9446776.1"/>
    <property type="molecule type" value="Genomic_DNA"/>
</dbReference>
<dbReference type="InterPro" id="IPR015946">
    <property type="entry name" value="KH_dom-like_a/b"/>
</dbReference>
<dbReference type="GO" id="GO:0005525">
    <property type="term" value="F:GTP binding"/>
    <property type="evidence" value="ECO:0007669"/>
    <property type="project" value="UniProtKB-KW"/>
</dbReference>
<dbReference type="Proteomes" id="UP000428333">
    <property type="component" value="Linkage Group LG13"/>
</dbReference>
<keyword evidence="6" id="KW-1185">Reference proteome</keyword>
<dbReference type="Gene3D" id="3.40.50.300">
    <property type="entry name" value="P-loop containing nucleotide triphosphate hydrolases"/>
    <property type="match status" value="2"/>
</dbReference>
<dbReference type="NCBIfam" id="TIGR00231">
    <property type="entry name" value="small_GTP"/>
    <property type="match status" value="1"/>
</dbReference>
<protein>
    <recommendedName>
        <fullName evidence="4">Guanylate kinase-like domain-containing protein</fullName>
    </recommendedName>
</protein>